<comment type="caution">
    <text evidence="2">The sequence shown here is derived from an EMBL/GenBank/DDBJ whole genome shotgun (WGS) entry which is preliminary data.</text>
</comment>
<gene>
    <name evidence="2" type="ORF">L596_030732</name>
</gene>
<feature type="compositionally biased region" description="Basic and acidic residues" evidence="1">
    <location>
        <begin position="260"/>
        <end position="334"/>
    </location>
</feature>
<feature type="compositionally biased region" description="Basic and acidic residues" evidence="1">
    <location>
        <begin position="379"/>
        <end position="398"/>
    </location>
</feature>
<feature type="compositionally biased region" description="Basic and acidic residues" evidence="1">
    <location>
        <begin position="343"/>
        <end position="359"/>
    </location>
</feature>
<dbReference type="EMBL" id="AZBU02000015">
    <property type="protein sequence ID" value="TKR57471.1"/>
    <property type="molecule type" value="Genomic_DNA"/>
</dbReference>
<accession>A0A4U5LNK9</accession>
<reference evidence="2 3" key="1">
    <citation type="journal article" date="2015" name="Genome Biol.">
        <title>Comparative genomics of Steinernema reveals deeply conserved gene regulatory networks.</title>
        <authorList>
            <person name="Dillman A.R."/>
            <person name="Macchietto M."/>
            <person name="Porter C.F."/>
            <person name="Rogers A."/>
            <person name="Williams B."/>
            <person name="Antoshechkin I."/>
            <person name="Lee M.M."/>
            <person name="Goodwin Z."/>
            <person name="Lu X."/>
            <person name="Lewis E.E."/>
            <person name="Goodrich-Blair H."/>
            <person name="Stock S.P."/>
            <person name="Adams B.J."/>
            <person name="Sternberg P.W."/>
            <person name="Mortazavi A."/>
        </authorList>
    </citation>
    <scope>NUCLEOTIDE SEQUENCE [LARGE SCALE GENOMIC DNA]</scope>
    <source>
        <strain evidence="2 3">ALL</strain>
    </source>
</reference>
<evidence type="ECO:0000313" key="3">
    <source>
        <dbReference type="Proteomes" id="UP000298663"/>
    </source>
</evidence>
<proteinExistence type="predicted"/>
<name>A0A4U5LNK9_STECR</name>
<protein>
    <submittedName>
        <fullName evidence="2">Uncharacterized protein</fullName>
    </submittedName>
</protein>
<evidence type="ECO:0000256" key="1">
    <source>
        <dbReference type="SAM" id="MobiDB-lite"/>
    </source>
</evidence>
<evidence type="ECO:0000313" key="2">
    <source>
        <dbReference type="EMBL" id="TKR57471.1"/>
    </source>
</evidence>
<reference evidence="2 3" key="2">
    <citation type="journal article" date="2019" name="G3 (Bethesda)">
        <title>Hybrid Assembly of the Genome of the Entomopathogenic Nematode Steinernema carpocapsae Identifies the X-Chromosome.</title>
        <authorList>
            <person name="Serra L."/>
            <person name="Macchietto M."/>
            <person name="Macias-Munoz A."/>
            <person name="McGill C.J."/>
            <person name="Rodriguez I.M."/>
            <person name="Rodriguez B."/>
            <person name="Murad R."/>
            <person name="Mortazavi A."/>
        </authorList>
    </citation>
    <scope>NUCLEOTIDE SEQUENCE [LARGE SCALE GENOMIC DNA]</scope>
    <source>
        <strain evidence="2 3">ALL</strain>
    </source>
</reference>
<feature type="region of interest" description="Disordered" evidence="1">
    <location>
        <begin position="249"/>
        <end position="427"/>
    </location>
</feature>
<organism evidence="2 3">
    <name type="scientific">Steinernema carpocapsae</name>
    <name type="common">Entomopathogenic nematode</name>
    <dbReference type="NCBI Taxonomy" id="34508"/>
    <lineage>
        <taxon>Eukaryota</taxon>
        <taxon>Metazoa</taxon>
        <taxon>Ecdysozoa</taxon>
        <taxon>Nematoda</taxon>
        <taxon>Chromadorea</taxon>
        <taxon>Rhabditida</taxon>
        <taxon>Tylenchina</taxon>
        <taxon>Panagrolaimomorpha</taxon>
        <taxon>Strongyloidoidea</taxon>
        <taxon>Steinernematidae</taxon>
        <taxon>Steinernema</taxon>
    </lineage>
</organism>
<dbReference type="AlphaFoldDB" id="A0A4U5LNK9"/>
<sequence length="445" mass="48103">MAQPETESYVLTISPDHQGGFHCKFLADSTCDEIMQKDPSKIRFEELILIDYPASIRKAKNTNLEDLKKLLLFVCSCMCDPTKLTIQRGNLGPLGFDEVLKILADVPKLKDFDISSFNLDVKNMLIGKLRSSKKLKSVKLDEVPDSMLDDFQSALTTSILKGKLFRCNWKYLQLHLSTIDKMAKIWRKSRGRIRFEVSGVLANSVDTTMLELTDHFAKLNCAVLTTYGVRIPKAIITFNENKIKIIKNVKRTEGQPPEGGRPEGGHPEGGHPEDARPEGGRLDGGRPEGGRPEGGHPESGHPEDARPDGGRPEGGRPEGGRPESGRPEGGRLDGGRPGGGRPEGGRPEGGRPESGRLDGGRPGGGRPEVVILKMLADGGRPEGGRPEGGRPESGRLDGGRPGGGRPEGGRPEGGRLDGGRPGGGRLKSVCAWPLALEREESCETQ</sequence>
<keyword evidence="3" id="KW-1185">Reference proteome</keyword>
<dbReference type="Proteomes" id="UP000298663">
    <property type="component" value="Unassembled WGS sequence"/>
</dbReference>
<feature type="compositionally biased region" description="Basic and acidic residues" evidence="1">
    <location>
        <begin position="407"/>
        <end position="418"/>
    </location>
</feature>